<keyword evidence="6 8" id="KW-0472">Membrane</keyword>
<keyword evidence="3" id="KW-0813">Transport</keyword>
<sequence length="239" mass="27107">MWFKHSLEFHQARVLFLGISIFFEFICIFLYACIFSKLPIVKHFRTKAASEGSRTVAADLAAAGVQVDDVNHERLRNKDLLIQNIDYALAIYLTYALTLSVFPGFLYENTGRHQLGSWYAIVLIAVFNVCDLISRYIPLIECIKLESRRGMFVASLLRLLFVPAFYFTAKYSDEGWMIMLVSLLGVSNGYLTVCILTVAPKGFRAPEQNALGNLLVLFMLFGIFSGACLDWLWEVCKVV</sequence>
<dbReference type="EMBL" id="JABTTQ020001226">
    <property type="protein sequence ID" value="KAK6133171.1"/>
    <property type="molecule type" value="Genomic_DNA"/>
</dbReference>
<evidence type="ECO:0000313" key="10">
    <source>
        <dbReference type="Proteomes" id="UP001318860"/>
    </source>
</evidence>
<keyword evidence="4 8" id="KW-0812">Transmembrane</keyword>
<gene>
    <name evidence="9" type="ORF">DH2020_033061</name>
</gene>
<evidence type="ECO:0000256" key="8">
    <source>
        <dbReference type="SAM" id="Phobius"/>
    </source>
</evidence>
<dbReference type="Pfam" id="PF01733">
    <property type="entry name" value="Nucleoside_tran"/>
    <property type="match status" value="1"/>
</dbReference>
<reference evidence="9 10" key="1">
    <citation type="journal article" date="2021" name="Comput. Struct. Biotechnol. J.">
        <title>De novo genome assembly of the potent medicinal plant Rehmannia glutinosa using nanopore technology.</title>
        <authorList>
            <person name="Ma L."/>
            <person name="Dong C."/>
            <person name="Song C."/>
            <person name="Wang X."/>
            <person name="Zheng X."/>
            <person name="Niu Y."/>
            <person name="Chen S."/>
            <person name="Feng W."/>
        </authorList>
    </citation>
    <scope>NUCLEOTIDE SEQUENCE [LARGE SCALE GENOMIC DNA]</scope>
    <source>
        <strain evidence="9">DH-2019</strain>
    </source>
</reference>
<dbReference type="PANTHER" id="PTHR10332">
    <property type="entry name" value="EQUILIBRATIVE NUCLEOSIDE TRANSPORTER"/>
    <property type="match status" value="1"/>
</dbReference>
<comment type="caution">
    <text evidence="9">The sequence shown here is derived from an EMBL/GenBank/DDBJ whole genome shotgun (WGS) entry which is preliminary data.</text>
</comment>
<dbReference type="InterPro" id="IPR036259">
    <property type="entry name" value="MFS_trans_sf"/>
</dbReference>
<feature type="transmembrane region" description="Helical" evidence="8">
    <location>
        <begin position="84"/>
        <end position="106"/>
    </location>
</feature>
<evidence type="ECO:0000256" key="7">
    <source>
        <dbReference type="ARBA" id="ARBA00044504"/>
    </source>
</evidence>
<evidence type="ECO:0000256" key="5">
    <source>
        <dbReference type="ARBA" id="ARBA00022989"/>
    </source>
</evidence>
<dbReference type="Proteomes" id="UP001318860">
    <property type="component" value="Unassembled WGS sequence"/>
</dbReference>
<dbReference type="SUPFAM" id="SSF103473">
    <property type="entry name" value="MFS general substrate transporter"/>
    <property type="match status" value="1"/>
</dbReference>
<feature type="transmembrane region" description="Helical" evidence="8">
    <location>
        <begin position="118"/>
        <end position="138"/>
    </location>
</feature>
<comment type="similarity">
    <text evidence="2">Belongs to the SLC29A/ENT transporter (TC 2.A.57) family.</text>
</comment>
<evidence type="ECO:0000256" key="3">
    <source>
        <dbReference type="ARBA" id="ARBA00022448"/>
    </source>
</evidence>
<comment type="similarity">
    <text evidence="7">Belongs to the major facilitator superfamily. Phosphate:H(+) symporter (TC 2.A.1.9) family.</text>
</comment>
<evidence type="ECO:0000256" key="4">
    <source>
        <dbReference type="ARBA" id="ARBA00022692"/>
    </source>
</evidence>
<feature type="transmembrane region" description="Helical" evidence="8">
    <location>
        <begin position="211"/>
        <end position="233"/>
    </location>
</feature>
<proteinExistence type="inferred from homology"/>
<feature type="transmembrane region" description="Helical" evidence="8">
    <location>
        <begin position="175"/>
        <end position="199"/>
    </location>
</feature>
<feature type="transmembrane region" description="Helical" evidence="8">
    <location>
        <begin position="12"/>
        <end position="35"/>
    </location>
</feature>
<comment type="subcellular location">
    <subcellularLocation>
        <location evidence="1">Membrane</location>
        <topology evidence="1">Multi-pass membrane protein</topology>
    </subcellularLocation>
</comment>
<feature type="transmembrane region" description="Helical" evidence="8">
    <location>
        <begin position="150"/>
        <end position="169"/>
    </location>
</feature>
<keyword evidence="10" id="KW-1185">Reference proteome</keyword>
<evidence type="ECO:0000256" key="1">
    <source>
        <dbReference type="ARBA" id="ARBA00004141"/>
    </source>
</evidence>
<keyword evidence="5 8" id="KW-1133">Transmembrane helix</keyword>
<organism evidence="9 10">
    <name type="scientific">Rehmannia glutinosa</name>
    <name type="common">Chinese foxglove</name>
    <dbReference type="NCBI Taxonomy" id="99300"/>
    <lineage>
        <taxon>Eukaryota</taxon>
        <taxon>Viridiplantae</taxon>
        <taxon>Streptophyta</taxon>
        <taxon>Embryophyta</taxon>
        <taxon>Tracheophyta</taxon>
        <taxon>Spermatophyta</taxon>
        <taxon>Magnoliopsida</taxon>
        <taxon>eudicotyledons</taxon>
        <taxon>Gunneridae</taxon>
        <taxon>Pentapetalae</taxon>
        <taxon>asterids</taxon>
        <taxon>lamiids</taxon>
        <taxon>Lamiales</taxon>
        <taxon>Orobanchaceae</taxon>
        <taxon>Rehmannieae</taxon>
        <taxon>Rehmannia</taxon>
    </lineage>
</organism>
<dbReference type="PANTHER" id="PTHR10332:SF38">
    <property type="entry name" value="EQUILIBRATIVE NUCLEOTIDE TRANSPORTER 3-RELATED"/>
    <property type="match status" value="1"/>
</dbReference>
<name>A0ABR0VFQ1_REHGL</name>
<dbReference type="InterPro" id="IPR002259">
    <property type="entry name" value="Eqnu_transpt"/>
</dbReference>
<evidence type="ECO:0000313" key="9">
    <source>
        <dbReference type="EMBL" id="KAK6133171.1"/>
    </source>
</evidence>
<accession>A0ABR0VFQ1</accession>
<evidence type="ECO:0000256" key="2">
    <source>
        <dbReference type="ARBA" id="ARBA00007965"/>
    </source>
</evidence>
<protein>
    <submittedName>
        <fullName evidence="9">Uncharacterized protein</fullName>
    </submittedName>
</protein>
<evidence type="ECO:0000256" key="6">
    <source>
        <dbReference type="ARBA" id="ARBA00023136"/>
    </source>
</evidence>